<reference evidence="1 2" key="1">
    <citation type="submission" date="2019-09" db="EMBL/GenBank/DDBJ databases">
        <authorList>
            <person name="Chandra G."/>
            <person name="Truman W A."/>
        </authorList>
    </citation>
    <scope>NUCLEOTIDE SEQUENCE [LARGE SCALE GENOMIC DNA]</scope>
    <source>
        <strain evidence="1">PS862</strain>
    </source>
</reference>
<protein>
    <submittedName>
        <fullName evidence="1">Uncharacterized protein</fullName>
    </submittedName>
</protein>
<dbReference type="Proteomes" id="UP000385207">
    <property type="component" value="Unassembled WGS sequence"/>
</dbReference>
<proteinExistence type="predicted"/>
<organism evidence="1 2">
    <name type="scientific">Pseudomonas fluorescens</name>
    <dbReference type="NCBI Taxonomy" id="294"/>
    <lineage>
        <taxon>Bacteria</taxon>
        <taxon>Pseudomonadati</taxon>
        <taxon>Pseudomonadota</taxon>
        <taxon>Gammaproteobacteria</taxon>
        <taxon>Pseudomonadales</taxon>
        <taxon>Pseudomonadaceae</taxon>
        <taxon>Pseudomonas</taxon>
    </lineage>
</organism>
<evidence type="ECO:0000313" key="2">
    <source>
        <dbReference type="Proteomes" id="UP000385207"/>
    </source>
</evidence>
<evidence type="ECO:0000313" key="1">
    <source>
        <dbReference type="EMBL" id="VVP38212.1"/>
    </source>
</evidence>
<accession>A0A5E6SRP6</accession>
<name>A0A5E6SRP6_PSEFL</name>
<dbReference type="AlphaFoldDB" id="A0A5E6SRP6"/>
<gene>
    <name evidence="1" type="ORF">PS862_04736</name>
</gene>
<sequence length="37" mass="4068">MNFRKALAGIDWKKWANRGAQLGFALAAIAGYYGCHP</sequence>
<dbReference type="EMBL" id="CABVII010000025">
    <property type="protein sequence ID" value="VVP38212.1"/>
    <property type="molecule type" value="Genomic_DNA"/>
</dbReference>